<dbReference type="Gene3D" id="1.20.144.10">
    <property type="entry name" value="Phosphatidic acid phosphatase type 2/haloperoxidase"/>
    <property type="match status" value="1"/>
</dbReference>
<organism evidence="7 8">
    <name type="scientific">Microbacterium sediminis</name>
    <dbReference type="NCBI Taxonomy" id="904291"/>
    <lineage>
        <taxon>Bacteria</taxon>
        <taxon>Bacillati</taxon>
        <taxon>Actinomycetota</taxon>
        <taxon>Actinomycetes</taxon>
        <taxon>Micrococcales</taxon>
        <taxon>Microbacteriaceae</taxon>
        <taxon>Microbacterium</taxon>
    </lineage>
</organism>
<dbReference type="RefSeq" id="WP_067027771.1">
    <property type="nucleotide sequence ID" value="NZ_CP038256.1"/>
</dbReference>
<dbReference type="SUPFAM" id="SSF48317">
    <property type="entry name" value="Acid phosphatase/Vanadium-dependent haloperoxidase"/>
    <property type="match status" value="1"/>
</dbReference>
<comment type="caution">
    <text evidence="7">The sequence shown here is derived from an EMBL/GenBank/DDBJ whole genome shotgun (WGS) entry which is preliminary data.</text>
</comment>
<keyword evidence="8" id="KW-1185">Reference proteome</keyword>
<keyword evidence="2" id="KW-1003">Cell membrane</keyword>
<dbReference type="PANTHER" id="PTHR14969:SF62">
    <property type="entry name" value="DECAPRENYLPHOSPHORYL-5-PHOSPHORIBOSE PHOSPHATASE RV3807C-RELATED"/>
    <property type="match status" value="1"/>
</dbReference>
<sequence>MDDDDRGARHPARWGTAALVAAAGLGVLIRIVAGDGPLAVDAWWRQVVAELPEPLRGASLVLDAIGGGILAHFWIPLGLIVVLLLLRRQRDALVYAAAALASTGLVQAGKAVFARARPDDIVIDIASFAYPSGHAAFAATIATALWVAFPRWGTAAIGAVATLAMAFSRTHLSAHWLTDTIGGALVGVGAVLVVSAIVERIDRAGRRLPGG</sequence>
<dbReference type="STRING" id="904291.A7J15_10685"/>
<dbReference type="EMBL" id="LXMD01000029">
    <property type="protein sequence ID" value="OCG72694.1"/>
    <property type="molecule type" value="Genomic_DNA"/>
</dbReference>
<evidence type="ECO:0000256" key="6">
    <source>
        <dbReference type="ARBA" id="ARBA00023136"/>
    </source>
</evidence>
<dbReference type="SMART" id="SM00014">
    <property type="entry name" value="acidPPc"/>
    <property type="match status" value="1"/>
</dbReference>
<keyword evidence="6" id="KW-0472">Membrane</keyword>
<evidence type="ECO:0000256" key="5">
    <source>
        <dbReference type="ARBA" id="ARBA00022989"/>
    </source>
</evidence>
<evidence type="ECO:0000256" key="2">
    <source>
        <dbReference type="ARBA" id="ARBA00022475"/>
    </source>
</evidence>
<evidence type="ECO:0000313" key="7">
    <source>
        <dbReference type="EMBL" id="OCG72694.1"/>
    </source>
</evidence>
<dbReference type="InterPro" id="IPR036938">
    <property type="entry name" value="PAP2/HPO_sf"/>
</dbReference>
<protein>
    <submittedName>
        <fullName evidence="7">Uncharacterized protein</fullName>
    </submittedName>
</protein>
<dbReference type="OrthoDB" id="5289372at2"/>
<keyword evidence="4" id="KW-0378">Hydrolase</keyword>
<name>A0A1B9N833_9MICO</name>
<comment type="subcellular location">
    <subcellularLocation>
        <location evidence="1">Cell membrane</location>
        <topology evidence="1">Multi-pass membrane protein</topology>
    </subcellularLocation>
</comment>
<dbReference type="Proteomes" id="UP000093355">
    <property type="component" value="Unassembled WGS sequence"/>
</dbReference>
<accession>A0A1B9N833</accession>
<reference evidence="7 8" key="1">
    <citation type="submission" date="2016-05" db="EMBL/GenBank/DDBJ databases">
        <authorList>
            <person name="Lavstsen T."/>
            <person name="Jespersen J.S."/>
        </authorList>
    </citation>
    <scope>NUCLEOTIDE SEQUENCE [LARGE SCALE GENOMIC DNA]</scope>
    <source>
        <strain evidence="7 8">YLB-01</strain>
    </source>
</reference>
<gene>
    <name evidence="7" type="ORF">A7J15_10685</name>
</gene>
<dbReference type="InterPro" id="IPR000326">
    <property type="entry name" value="PAP2/HPO"/>
</dbReference>
<evidence type="ECO:0000256" key="3">
    <source>
        <dbReference type="ARBA" id="ARBA00022692"/>
    </source>
</evidence>
<keyword evidence="3" id="KW-0812">Transmembrane</keyword>
<dbReference type="Pfam" id="PF01569">
    <property type="entry name" value="PAP2"/>
    <property type="match status" value="1"/>
</dbReference>
<evidence type="ECO:0000256" key="1">
    <source>
        <dbReference type="ARBA" id="ARBA00004651"/>
    </source>
</evidence>
<dbReference type="GO" id="GO:0005886">
    <property type="term" value="C:plasma membrane"/>
    <property type="evidence" value="ECO:0007669"/>
    <property type="project" value="UniProtKB-SubCell"/>
</dbReference>
<dbReference type="PANTHER" id="PTHR14969">
    <property type="entry name" value="SPHINGOSINE-1-PHOSPHATE PHOSPHOHYDROLASE"/>
    <property type="match status" value="1"/>
</dbReference>
<evidence type="ECO:0000313" key="8">
    <source>
        <dbReference type="Proteomes" id="UP000093355"/>
    </source>
</evidence>
<keyword evidence="5" id="KW-1133">Transmembrane helix</keyword>
<dbReference type="GO" id="GO:0016787">
    <property type="term" value="F:hydrolase activity"/>
    <property type="evidence" value="ECO:0007669"/>
    <property type="project" value="UniProtKB-KW"/>
</dbReference>
<dbReference type="AlphaFoldDB" id="A0A1B9N833"/>
<evidence type="ECO:0000256" key="4">
    <source>
        <dbReference type="ARBA" id="ARBA00022801"/>
    </source>
</evidence>
<proteinExistence type="predicted"/>